<dbReference type="SUPFAM" id="SSF54060">
    <property type="entry name" value="His-Me finger endonucleases"/>
    <property type="match status" value="1"/>
</dbReference>
<dbReference type="Pfam" id="PF13392">
    <property type="entry name" value="HNH_3"/>
    <property type="match status" value="1"/>
</dbReference>
<name>A0A6M3M130_9ZZZZ</name>
<dbReference type="InterPro" id="IPR003615">
    <property type="entry name" value="HNH_nuc"/>
</dbReference>
<organism evidence="2">
    <name type="scientific">viral metagenome</name>
    <dbReference type="NCBI Taxonomy" id="1070528"/>
    <lineage>
        <taxon>unclassified sequences</taxon>
        <taxon>metagenomes</taxon>
        <taxon>organismal metagenomes</taxon>
    </lineage>
</organism>
<proteinExistence type="predicted"/>
<dbReference type="Gene3D" id="3.90.75.20">
    <property type="match status" value="1"/>
</dbReference>
<gene>
    <name evidence="2" type="ORF">MM171A01575_0015</name>
</gene>
<dbReference type="AlphaFoldDB" id="A0A6M3M130"/>
<feature type="domain" description="HNH nuclease" evidence="1">
    <location>
        <begin position="64"/>
        <end position="105"/>
    </location>
</feature>
<accession>A0A6M3M130</accession>
<protein>
    <submittedName>
        <fullName evidence="2">Putative homing endonuclease</fullName>
    </submittedName>
</protein>
<keyword evidence="2" id="KW-0540">Nuclease</keyword>
<keyword evidence="2" id="KW-0378">Hydrolase</keyword>
<evidence type="ECO:0000259" key="1">
    <source>
        <dbReference type="Pfam" id="PF13392"/>
    </source>
</evidence>
<dbReference type="GO" id="GO:0004519">
    <property type="term" value="F:endonuclease activity"/>
    <property type="evidence" value="ECO:0007669"/>
    <property type="project" value="UniProtKB-KW"/>
</dbReference>
<keyword evidence="2" id="KW-0255">Endonuclease</keyword>
<reference evidence="2" key="1">
    <citation type="submission" date="2020-03" db="EMBL/GenBank/DDBJ databases">
        <title>The deep terrestrial virosphere.</title>
        <authorList>
            <person name="Holmfeldt K."/>
            <person name="Nilsson E."/>
            <person name="Simone D."/>
            <person name="Lopez-Fernandez M."/>
            <person name="Wu X."/>
            <person name="de Brujin I."/>
            <person name="Lundin D."/>
            <person name="Andersson A."/>
            <person name="Bertilsson S."/>
            <person name="Dopson M."/>
        </authorList>
    </citation>
    <scope>NUCLEOTIDE SEQUENCE</scope>
    <source>
        <strain evidence="2">MM171A01575</strain>
    </source>
</reference>
<evidence type="ECO:0000313" key="2">
    <source>
        <dbReference type="EMBL" id="QJA98781.1"/>
    </source>
</evidence>
<sequence length="125" mass="14498">MKGNLLFFGHTHIDSSKKAISKSQMGENNSVWNGGRTVSAGGYISILFPSHPYANINGRVKEERLVMEKFLGRYLIKEEIVHHKNKDKQDNRLDNLQLVSVSEHLKIHWNDLDRKRLKMENRKSV</sequence>
<dbReference type="CDD" id="cd00085">
    <property type="entry name" value="HNHc"/>
    <property type="match status" value="1"/>
</dbReference>
<dbReference type="InterPro" id="IPR044925">
    <property type="entry name" value="His-Me_finger_sf"/>
</dbReference>
<dbReference type="EMBL" id="MT143607">
    <property type="protein sequence ID" value="QJA98781.1"/>
    <property type="molecule type" value="Genomic_DNA"/>
</dbReference>